<feature type="binding site" evidence="13">
    <location>
        <position position="387"/>
    </location>
    <ligand>
        <name>substrate</name>
    </ligand>
</feature>
<evidence type="ECO:0000256" key="6">
    <source>
        <dbReference type="ARBA" id="ARBA00022525"/>
    </source>
</evidence>
<dbReference type="SFLD" id="SFLDG00178">
    <property type="entry name" value="enolase"/>
    <property type="match status" value="1"/>
</dbReference>
<dbReference type="SFLD" id="SFLDF00002">
    <property type="entry name" value="enolase"/>
    <property type="match status" value="1"/>
</dbReference>
<dbReference type="AlphaFoldDB" id="A0A848DD06"/>
<feature type="binding site" evidence="11 14">
    <location>
        <position position="243"/>
    </location>
    <ligand>
        <name>Mg(2+)</name>
        <dbReference type="ChEBI" id="CHEBI:18420"/>
    </ligand>
</feature>
<dbReference type="InterPro" id="IPR000941">
    <property type="entry name" value="Enolase"/>
</dbReference>
<feature type="binding site" evidence="13">
    <location>
        <position position="155"/>
    </location>
    <ligand>
        <name>substrate</name>
    </ligand>
</feature>
<feature type="binding site" evidence="13">
    <location>
        <position position="311"/>
    </location>
    <ligand>
        <name>substrate</name>
    </ligand>
</feature>
<feature type="binding site" evidence="11 14">
    <location>
        <position position="284"/>
    </location>
    <ligand>
        <name>Mg(2+)</name>
        <dbReference type="ChEBI" id="CHEBI:18420"/>
    </ligand>
</feature>
<evidence type="ECO:0000313" key="18">
    <source>
        <dbReference type="Proteomes" id="UP000586918"/>
    </source>
</evidence>
<evidence type="ECO:0000256" key="4">
    <source>
        <dbReference type="ARBA" id="ARBA00017068"/>
    </source>
</evidence>
<evidence type="ECO:0000313" key="17">
    <source>
        <dbReference type="EMBL" id="NMH90476.1"/>
    </source>
</evidence>
<evidence type="ECO:0000256" key="3">
    <source>
        <dbReference type="ARBA" id="ARBA00012058"/>
    </source>
</evidence>
<keyword evidence="7 11" id="KW-0479">Metal-binding</keyword>
<evidence type="ECO:0000256" key="7">
    <source>
        <dbReference type="ARBA" id="ARBA00022723"/>
    </source>
</evidence>
<dbReference type="InterPro" id="IPR020809">
    <property type="entry name" value="Enolase_CS"/>
</dbReference>
<dbReference type="InterPro" id="IPR020811">
    <property type="entry name" value="Enolase_N"/>
</dbReference>
<dbReference type="SFLD" id="SFLDS00001">
    <property type="entry name" value="Enolase"/>
    <property type="match status" value="1"/>
</dbReference>
<sequence length="432" mass="45624">MAVIEQVGAREILDSRGNPTVEVEVALDDGTLARAAVPSGASTGEHEAVELRDADPARYLGKGVEKAVAAVLDEIGPELTGMEAVDQRLVDQRLVDLDGTPDKSRLGANALLGVSLAVAKAAAESSGLELFRYVGGPNAHVLPVPMMNILNGGAHADTSVDVQEFMIAPIGAESFREAVRWGAEVYHSLKSVLKSRGLATGLGDEGGFAPDLEGGTRAALDLIAEAVEKAGFVLGRDIVLALDVAATEFYSDGKYRYEGKELTSADLAKVYAELVESYPLVSVEDPLAEDDWDGWVALTEALGDKVQLVGDDLFVTNPERLEEGIARGAANALLVKVNQIGTLSETLDAVTLAHSCGYRSMMSHRSGETEDTTIADLAVATGCGQIKTGAPARSERVAKYNQLLRIEEALGDAARYAGELAFPRYSVSQPES</sequence>
<comment type="subcellular location">
    <subcellularLocation>
        <location evidence="11">Cytoplasm</location>
    </subcellularLocation>
    <subcellularLocation>
        <location evidence="11">Secreted</location>
    </subcellularLocation>
    <subcellularLocation>
        <location evidence="11">Cell surface</location>
    </subcellularLocation>
    <text evidence="11">Fractions of enolase are present in both the cytoplasm and on the cell surface.</text>
</comment>
<evidence type="ECO:0000256" key="11">
    <source>
        <dbReference type="HAMAP-Rule" id="MF_00318"/>
    </source>
</evidence>
<dbReference type="SUPFAM" id="SSF51604">
    <property type="entry name" value="Enolase C-terminal domain-like"/>
    <property type="match status" value="1"/>
</dbReference>
<feature type="binding site" evidence="11">
    <location>
        <position position="365"/>
    </location>
    <ligand>
        <name>(2R)-2-phosphoglycerate</name>
        <dbReference type="ChEBI" id="CHEBI:58289"/>
    </ligand>
</feature>
<dbReference type="HAMAP" id="MF_00318">
    <property type="entry name" value="Enolase"/>
    <property type="match status" value="1"/>
</dbReference>
<comment type="catalytic activity">
    <reaction evidence="11">
        <text>(2R)-2-phosphoglycerate = phosphoenolpyruvate + H2O</text>
        <dbReference type="Rhea" id="RHEA:10164"/>
        <dbReference type="ChEBI" id="CHEBI:15377"/>
        <dbReference type="ChEBI" id="CHEBI:58289"/>
        <dbReference type="ChEBI" id="CHEBI:58702"/>
        <dbReference type="EC" id="4.2.1.11"/>
    </reaction>
</comment>
<dbReference type="PIRSF" id="PIRSF001400">
    <property type="entry name" value="Enolase"/>
    <property type="match status" value="1"/>
</dbReference>
<keyword evidence="18" id="KW-1185">Reference proteome</keyword>
<accession>A0A848DD06</accession>
<dbReference type="InterPro" id="IPR036849">
    <property type="entry name" value="Enolase-like_C_sf"/>
</dbReference>
<feature type="binding site" evidence="11">
    <location>
        <position position="336"/>
    </location>
    <ligand>
        <name>(2R)-2-phosphoglycerate</name>
        <dbReference type="ChEBI" id="CHEBI:58289"/>
    </ligand>
</feature>
<dbReference type="PROSITE" id="PS00164">
    <property type="entry name" value="ENOLASE"/>
    <property type="match status" value="1"/>
</dbReference>
<evidence type="ECO:0000256" key="9">
    <source>
        <dbReference type="ARBA" id="ARBA00023152"/>
    </source>
</evidence>
<keyword evidence="5 11" id="KW-0963">Cytoplasm</keyword>
<dbReference type="PANTHER" id="PTHR11902:SF1">
    <property type="entry name" value="ENOLASE"/>
    <property type="match status" value="1"/>
</dbReference>
<keyword evidence="17" id="KW-0670">Pyruvate</keyword>
<dbReference type="SMART" id="SM01192">
    <property type="entry name" value="Enolase_C"/>
    <property type="match status" value="1"/>
</dbReference>
<dbReference type="EMBL" id="JAAXKZ010000005">
    <property type="protein sequence ID" value="NMH90476.1"/>
    <property type="molecule type" value="Genomic_DNA"/>
</dbReference>
<evidence type="ECO:0000256" key="12">
    <source>
        <dbReference type="PIRSR" id="PIRSR001400-1"/>
    </source>
</evidence>
<comment type="similarity">
    <text evidence="2 11">Belongs to the enolase family.</text>
</comment>
<feature type="domain" description="Enolase N-terminal" evidence="16">
    <location>
        <begin position="4"/>
        <end position="134"/>
    </location>
</feature>
<organism evidence="17 18">
    <name type="scientific">Pseudonocardia bannensis</name>
    <dbReference type="NCBI Taxonomy" id="630973"/>
    <lineage>
        <taxon>Bacteria</taxon>
        <taxon>Bacillati</taxon>
        <taxon>Actinomycetota</taxon>
        <taxon>Actinomycetes</taxon>
        <taxon>Pseudonocardiales</taxon>
        <taxon>Pseudonocardiaceae</taxon>
        <taxon>Pseudonocardia</taxon>
    </lineage>
</organism>
<dbReference type="GO" id="GO:0000015">
    <property type="term" value="C:phosphopyruvate hydratase complex"/>
    <property type="evidence" value="ECO:0007669"/>
    <property type="project" value="InterPro"/>
</dbReference>
<feature type="active site" description="Proton acceptor" evidence="11 12">
    <location>
        <position position="336"/>
    </location>
</feature>
<dbReference type="GO" id="GO:0004634">
    <property type="term" value="F:phosphopyruvate hydratase activity"/>
    <property type="evidence" value="ECO:0007669"/>
    <property type="project" value="UniProtKB-UniRule"/>
</dbReference>
<comment type="caution">
    <text evidence="17">The sequence shown here is derived from an EMBL/GenBank/DDBJ whole genome shotgun (WGS) entry which is preliminary data.</text>
</comment>
<comment type="cofactor">
    <cofactor evidence="11">
        <name>Mg(2+)</name>
        <dbReference type="ChEBI" id="CHEBI:18420"/>
    </cofactor>
    <text evidence="11">Binds a second Mg(2+) ion via substrate during catalysis.</text>
</comment>
<dbReference type="FunFam" id="3.30.390.10:FF:000001">
    <property type="entry name" value="Enolase"/>
    <property type="match status" value="1"/>
</dbReference>
<dbReference type="FunFam" id="3.20.20.120:FF:000001">
    <property type="entry name" value="Enolase"/>
    <property type="match status" value="1"/>
</dbReference>
<comment type="pathway">
    <text evidence="1 11">Carbohydrate degradation; glycolysis; pyruvate from D-glyceraldehyde 3-phosphate: step 4/5.</text>
</comment>
<evidence type="ECO:0000256" key="2">
    <source>
        <dbReference type="ARBA" id="ARBA00009604"/>
    </source>
</evidence>
<evidence type="ECO:0000256" key="13">
    <source>
        <dbReference type="PIRSR" id="PIRSR001400-2"/>
    </source>
</evidence>
<feature type="binding site" evidence="13">
    <location>
        <begin position="363"/>
        <end position="366"/>
    </location>
    <ligand>
        <name>substrate</name>
    </ligand>
</feature>
<dbReference type="Gene3D" id="3.20.20.120">
    <property type="entry name" value="Enolase-like C-terminal domain"/>
    <property type="match status" value="1"/>
</dbReference>
<feature type="binding site" evidence="11">
    <location>
        <position position="366"/>
    </location>
    <ligand>
        <name>(2R)-2-phosphoglycerate</name>
        <dbReference type="ChEBI" id="CHEBI:58289"/>
    </ligand>
</feature>
<evidence type="ECO:0000256" key="1">
    <source>
        <dbReference type="ARBA" id="ARBA00005031"/>
    </source>
</evidence>
<dbReference type="InterPro" id="IPR020810">
    <property type="entry name" value="Enolase_C"/>
</dbReference>
<feature type="binding site" evidence="11 14">
    <location>
        <position position="311"/>
    </location>
    <ligand>
        <name>Mg(2+)</name>
        <dbReference type="ChEBI" id="CHEBI:18420"/>
    </ligand>
</feature>
<dbReference type="NCBIfam" id="TIGR01060">
    <property type="entry name" value="eno"/>
    <property type="match status" value="1"/>
</dbReference>
<dbReference type="Pfam" id="PF00113">
    <property type="entry name" value="Enolase_C"/>
    <property type="match status" value="1"/>
</dbReference>
<protein>
    <recommendedName>
        <fullName evidence="4 11">Enolase</fullName>
        <ecNumber evidence="3 11">4.2.1.11</ecNumber>
    </recommendedName>
    <alternativeName>
        <fullName evidence="11">2-phospho-D-glycerate hydro-lyase</fullName>
    </alternativeName>
    <alternativeName>
        <fullName evidence="11">2-phosphoglycerate dehydratase</fullName>
    </alternativeName>
</protein>
<dbReference type="GO" id="GO:0006096">
    <property type="term" value="P:glycolytic process"/>
    <property type="evidence" value="ECO:0007669"/>
    <property type="project" value="UniProtKB-UniRule"/>
</dbReference>
<dbReference type="GO" id="GO:0000287">
    <property type="term" value="F:magnesium ion binding"/>
    <property type="evidence" value="ECO:0007669"/>
    <property type="project" value="UniProtKB-UniRule"/>
</dbReference>
<dbReference type="RefSeq" id="WP_169409974.1">
    <property type="nucleotide sequence ID" value="NZ_JAAXKZ010000005.1"/>
</dbReference>
<gene>
    <name evidence="11 17" type="primary">eno</name>
    <name evidence="17" type="ORF">HF519_02515</name>
</gene>
<feature type="binding site" evidence="13">
    <location>
        <position position="164"/>
    </location>
    <ligand>
        <name>substrate</name>
    </ligand>
</feature>
<feature type="active site" description="Proton donor" evidence="11 12">
    <location>
        <position position="205"/>
    </location>
</feature>
<dbReference type="CDD" id="cd03313">
    <property type="entry name" value="enolase"/>
    <property type="match status" value="1"/>
</dbReference>
<keyword evidence="8 11" id="KW-0460">Magnesium</keyword>
<feature type="domain" description="Enolase C-terminal TIM barrel" evidence="15">
    <location>
        <begin position="139"/>
        <end position="424"/>
    </location>
</feature>
<dbReference type="GO" id="GO:0005576">
    <property type="term" value="C:extracellular region"/>
    <property type="evidence" value="ECO:0007669"/>
    <property type="project" value="UniProtKB-SubCell"/>
</dbReference>
<dbReference type="UniPathway" id="UPA00109">
    <property type="reaction ID" value="UER00187"/>
</dbReference>
<reference evidence="17 18" key="1">
    <citation type="submission" date="2020-04" db="EMBL/GenBank/DDBJ databases">
        <authorList>
            <person name="Klaysubun C."/>
            <person name="Duangmal K."/>
            <person name="Lipun K."/>
        </authorList>
    </citation>
    <scope>NUCLEOTIDE SEQUENCE [LARGE SCALE GENOMIC DNA]</scope>
    <source>
        <strain evidence="17 18">DSM 45300</strain>
    </source>
</reference>
<keyword evidence="10 11" id="KW-0456">Lyase</keyword>
<feature type="binding site" evidence="11">
    <location>
        <position position="387"/>
    </location>
    <ligand>
        <name>(2R)-2-phosphoglycerate</name>
        <dbReference type="ChEBI" id="CHEBI:58289"/>
    </ligand>
</feature>
<name>A0A848DD06_9PSEU</name>
<evidence type="ECO:0000256" key="5">
    <source>
        <dbReference type="ARBA" id="ARBA00022490"/>
    </source>
</evidence>
<comment type="function">
    <text evidence="11">Catalyzes the reversible conversion of 2-phosphoglycerate (2-PG) into phosphoenolpyruvate (PEP). It is essential for the degradation of carbohydrates via glycolysis.</text>
</comment>
<dbReference type="SUPFAM" id="SSF54826">
    <property type="entry name" value="Enolase N-terminal domain-like"/>
    <property type="match status" value="1"/>
</dbReference>
<keyword evidence="6 11" id="KW-0964">Secreted</keyword>
<evidence type="ECO:0000256" key="8">
    <source>
        <dbReference type="ARBA" id="ARBA00022842"/>
    </source>
</evidence>
<dbReference type="Gene3D" id="3.30.390.10">
    <property type="entry name" value="Enolase-like, N-terminal domain"/>
    <property type="match status" value="1"/>
</dbReference>
<evidence type="ECO:0000259" key="16">
    <source>
        <dbReference type="SMART" id="SM01193"/>
    </source>
</evidence>
<dbReference type="PANTHER" id="PTHR11902">
    <property type="entry name" value="ENOLASE"/>
    <property type="match status" value="1"/>
</dbReference>
<evidence type="ECO:0000259" key="15">
    <source>
        <dbReference type="SMART" id="SM01192"/>
    </source>
</evidence>
<dbReference type="Proteomes" id="UP000586918">
    <property type="component" value="Unassembled WGS sequence"/>
</dbReference>
<dbReference type="EC" id="4.2.1.11" evidence="3 11"/>
<comment type="cofactor">
    <cofactor evidence="14">
        <name>Mg(2+)</name>
        <dbReference type="ChEBI" id="CHEBI:18420"/>
    </cofactor>
    <text evidence="14">Mg(2+) is required for catalysis and for stabilizing the dimer.</text>
</comment>
<proteinExistence type="inferred from homology"/>
<dbReference type="PRINTS" id="PR00148">
    <property type="entry name" value="ENOLASE"/>
</dbReference>
<feature type="binding site" evidence="11">
    <location>
        <position position="163"/>
    </location>
    <ligand>
        <name>(2R)-2-phosphoglycerate</name>
        <dbReference type="ChEBI" id="CHEBI:58289"/>
    </ligand>
</feature>
<dbReference type="GO" id="GO:0009986">
    <property type="term" value="C:cell surface"/>
    <property type="evidence" value="ECO:0007669"/>
    <property type="project" value="UniProtKB-SubCell"/>
</dbReference>
<keyword evidence="9 11" id="KW-0324">Glycolysis</keyword>
<evidence type="ECO:0000256" key="14">
    <source>
        <dbReference type="PIRSR" id="PIRSR001400-3"/>
    </source>
</evidence>
<dbReference type="Pfam" id="PF03952">
    <property type="entry name" value="Enolase_N"/>
    <property type="match status" value="1"/>
</dbReference>
<feature type="binding site" evidence="13">
    <location>
        <position position="284"/>
    </location>
    <ligand>
        <name>substrate</name>
    </ligand>
</feature>
<dbReference type="InterPro" id="IPR029017">
    <property type="entry name" value="Enolase-like_N"/>
</dbReference>
<dbReference type="SMART" id="SM01193">
    <property type="entry name" value="Enolase_N"/>
    <property type="match status" value="1"/>
</dbReference>
<evidence type="ECO:0000256" key="10">
    <source>
        <dbReference type="ARBA" id="ARBA00023239"/>
    </source>
</evidence>